<reference evidence="1 2" key="1">
    <citation type="submission" date="2015-12" db="EMBL/GenBank/DDBJ databases">
        <title>Genome sequence of Oceanibaculum pacificum MCCC 1A02656.</title>
        <authorList>
            <person name="Lu L."/>
            <person name="Lai Q."/>
            <person name="Shao Z."/>
            <person name="Qian P."/>
        </authorList>
    </citation>
    <scope>NUCLEOTIDE SEQUENCE [LARGE SCALE GENOMIC DNA]</scope>
    <source>
        <strain evidence="1 2">MCCC 1A02656</strain>
    </source>
</reference>
<dbReference type="Gene3D" id="3.10.450.530">
    <property type="entry name" value="Ribonuclease toxin, BrnT, of type II toxin-antitoxin system"/>
    <property type="match status" value="1"/>
</dbReference>
<evidence type="ECO:0000313" key="1">
    <source>
        <dbReference type="EMBL" id="KZD09987.1"/>
    </source>
</evidence>
<dbReference type="InterPro" id="IPR038573">
    <property type="entry name" value="BrnT_sf"/>
</dbReference>
<proteinExistence type="predicted"/>
<organism evidence="1 2">
    <name type="scientific">Oceanibaculum pacificum</name>
    <dbReference type="NCBI Taxonomy" id="580166"/>
    <lineage>
        <taxon>Bacteria</taxon>
        <taxon>Pseudomonadati</taxon>
        <taxon>Pseudomonadota</taxon>
        <taxon>Alphaproteobacteria</taxon>
        <taxon>Rhodospirillales</taxon>
        <taxon>Oceanibaculaceae</taxon>
        <taxon>Oceanibaculum</taxon>
    </lineage>
</organism>
<dbReference type="Pfam" id="PF04365">
    <property type="entry name" value="BrnT_toxin"/>
    <property type="match status" value="1"/>
</dbReference>
<protein>
    <recommendedName>
        <fullName evidence="3">BrnT family toxin</fullName>
    </recommendedName>
</protein>
<gene>
    <name evidence="1" type="ORF">AUP43_06320</name>
</gene>
<dbReference type="OrthoDB" id="9798158at2"/>
<dbReference type="RefSeq" id="WP_067553971.1">
    <property type="nucleotide sequence ID" value="NZ_LPXN01000093.1"/>
</dbReference>
<name>A0A154W8Y4_9PROT</name>
<comment type="caution">
    <text evidence="1">The sequence shown here is derived from an EMBL/GenBank/DDBJ whole genome shotgun (WGS) entry which is preliminary data.</text>
</comment>
<evidence type="ECO:0000313" key="2">
    <source>
        <dbReference type="Proteomes" id="UP000076400"/>
    </source>
</evidence>
<dbReference type="STRING" id="580166.AUP43_06320"/>
<evidence type="ECO:0008006" key="3">
    <source>
        <dbReference type="Google" id="ProtNLM"/>
    </source>
</evidence>
<dbReference type="InterPro" id="IPR007460">
    <property type="entry name" value="BrnT_toxin"/>
</dbReference>
<dbReference type="Proteomes" id="UP000076400">
    <property type="component" value="Unassembled WGS sequence"/>
</dbReference>
<dbReference type="AlphaFoldDB" id="A0A154W8Y4"/>
<dbReference type="EMBL" id="LPXN01000093">
    <property type="protein sequence ID" value="KZD09987.1"/>
    <property type="molecule type" value="Genomic_DNA"/>
</dbReference>
<sequence>MEFEWDDAKRYSNIEKHGIDFIAAKDVFLSFTLIVETSYRRLGERRFLAIGPLEGIFVVVVFTERGQVRRLISARRASDYEERLYNQALQAW</sequence>
<keyword evidence="2" id="KW-1185">Reference proteome</keyword>
<accession>A0A154W8Y4</accession>